<dbReference type="EMBL" id="JASSZA010000001">
    <property type="protein sequence ID" value="KAK2119311.1"/>
    <property type="molecule type" value="Genomic_DNA"/>
</dbReference>
<dbReference type="SUPFAM" id="SSF56655">
    <property type="entry name" value="Carbohydrate phosphatase"/>
    <property type="match status" value="1"/>
</dbReference>
<dbReference type="Gene3D" id="3.40.190.80">
    <property type="match status" value="1"/>
</dbReference>
<keyword evidence="3" id="KW-1185">Reference proteome</keyword>
<reference evidence="2 3" key="1">
    <citation type="submission" date="2023-05" db="EMBL/GenBank/DDBJ databases">
        <title>B98-5 Cell Line De Novo Hybrid Assembly: An Optical Mapping Approach.</title>
        <authorList>
            <person name="Kananen K."/>
            <person name="Auerbach J.A."/>
            <person name="Kautto E."/>
            <person name="Blachly J.S."/>
        </authorList>
    </citation>
    <scope>NUCLEOTIDE SEQUENCE [LARGE SCALE GENOMIC DNA]</scope>
    <source>
        <strain evidence="2">B95-8</strain>
        <tissue evidence="2">Cell line</tissue>
    </source>
</reference>
<evidence type="ECO:0000313" key="3">
    <source>
        <dbReference type="Proteomes" id="UP001266305"/>
    </source>
</evidence>
<name>A0ABQ9WCH5_SAGOE</name>
<gene>
    <name evidence="2" type="ORF">P7K49_000697</name>
</gene>
<dbReference type="InterPro" id="IPR044015">
    <property type="entry name" value="FBPase_C_dom"/>
</dbReference>
<proteinExistence type="predicted"/>
<sequence length="85" mass="9459">DSSAPYGVRYVGFMAAYMHHILVYREIFMYPGNQKSPKGKGILLCPLTVHLVREQGQLPPLTPAVLLLHCSFACLCDGQGKRNQL</sequence>
<protein>
    <recommendedName>
        <fullName evidence="1">Fructose-1-6-bisphosphatase class 1 C-terminal domain-containing protein</fullName>
    </recommendedName>
</protein>
<comment type="caution">
    <text evidence="2">The sequence shown here is derived from an EMBL/GenBank/DDBJ whole genome shotgun (WGS) entry which is preliminary data.</text>
</comment>
<feature type="non-terminal residue" evidence="2">
    <location>
        <position position="1"/>
    </location>
</feature>
<evidence type="ECO:0000259" key="1">
    <source>
        <dbReference type="Pfam" id="PF18913"/>
    </source>
</evidence>
<feature type="domain" description="Fructose-1-6-bisphosphatase class 1 C-terminal" evidence="1">
    <location>
        <begin position="5"/>
        <end position="40"/>
    </location>
</feature>
<organism evidence="2 3">
    <name type="scientific">Saguinus oedipus</name>
    <name type="common">Cotton-top tamarin</name>
    <name type="synonym">Oedipomidas oedipus</name>
    <dbReference type="NCBI Taxonomy" id="9490"/>
    <lineage>
        <taxon>Eukaryota</taxon>
        <taxon>Metazoa</taxon>
        <taxon>Chordata</taxon>
        <taxon>Craniata</taxon>
        <taxon>Vertebrata</taxon>
        <taxon>Euteleostomi</taxon>
        <taxon>Mammalia</taxon>
        <taxon>Eutheria</taxon>
        <taxon>Euarchontoglires</taxon>
        <taxon>Primates</taxon>
        <taxon>Haplorrhini</taxon>
        <taxon>Platyrrhini</taxon>
        <taxon>Cebidae</taxon>
        <taxon>Callitrichinae</taxon>
        <taxon>Saguinus</taxon>
    </lineage>
</organism>
<evidence type="ECO:0000313" key="2">
    <source>
        <dbReference type="EMBL" id="KAK2119311.1"/>
    </source>
</evidence>
<accession>A0ABQ9WCH5</accession>
<dbReference type="Pfam" id="PF18913">
    <property type="entry name" value="FBPase_C"/>
    <property type="match status" value="1"/>
</dbReference>
<dbReference type="Proteomes" id="UP001266305">
    <property type="component" value="Unassembled WGS sequence"/>
</dbReference>